<dbReference type="Proteomes" id="UP000269940">
    <property type="component" value="Segment"/>
</dbReference>
<accession>A0A386KAX1</accession>
<proteinExistence type="predicted"/>
<organism evidence="1 2">
    <name type="scientific">Acinetobacter phage vB_AbaM_B09_Aci05</name>
    <dbReference type="NCBI Taxonomy" id="2315458"/>
    <lineage>
        <taxon>Viruses</taxon>
        <taxon>Duplodnaviria</taxon>
        <taxon>Heunggongvirae</taxon>
        <taxon>Uroviricota</taxon>
        <taxon>Caudoviricetes</taxon>
        <taxon>Saclayvirus</taxon>
        <taxon>Saclayvirus Aci05</taxon>
    </lineage>
</organism>
<evidence type="ECO:0000313" key="2">
    <source>
        <dbReference type="Proteomes" id="UP000269940"/>
    </source>
</evidence>
<reference evidence="1 2" key="1">
    <citation type="submission" date="2018-08" db="EMBL/GenBank/DDBJ databases">
        <title>Complete genome sequence of five Acinetobacter baumannii phages from Abidjan, Cote d'Ivoire.</title>
        <authorList>
            <person name="Essoh C."/>
            <person name="Vernadet J.-P."/>
            <person name="Vergnaud G."/>
            <person name="Resch G."/>
            <person name="Pourcel C."/>
        </authorList>
    </citation>
    <scope>NUCLEOTIDE SEQUENCE [LARGE SCALE GENOMIC DNA]</scope>
</reference>
<protein>
    <recommendedName>
        <fullName evidence="3">Tail sheath protein</fullName>
    </recommendedName>
</protein>
<gene>
    <name evidence="1" type="ORF">Aci05_037</name>
</gene>
<evidence type="ECO:0008006" key="3">
    <source>
        <dbReference type="Google" id="ProtNLM"/>
    </source>
</evidence>
<evidence type="ECO:0000313" key="1">
    <source>
        <dbReference type="EMBL" id="AYD82329.1"/>
    </source>
</evidence>
<name>A0A386KAX1_9CAUD</name>
<keyword evidence="2" id="KW-1185">Reference proteome</keyword>
<sequence length="357" mass="38851">MDFMKNIVDVQITNVTGNTNTTDLNTILILAKHTVFSVAERFRVYRDAAAAKADGFPDKSYVYKALQLAFSQNLRPTQIIVANGLAADADVTAYVKAFDELQTIPQGWLWMVSDLRDPDDQLTLAKAVQATEKFYAIGTSDVNAIDAAVETDIGSLIKANQLTQAYAWFDVADPDLGEYSATEIALLARCAGKTAGTVQFLLKELVGVPSPDSVVKTPTHQTTLTGKGYTFAAVGNGKTYSYGSGKVGNGDWIDIRLVITWTVVNIRERIFNTLTSLDTLGMDNDGASVIESDVRSVLMEGQDLGMYSRDAPITVTVPDVTMLTKAQRHSRILPRVTFEAQLRGAMIGTVIRGSVYE</sequence>
<dbReference type="EMBL" id="MH746814">
    <property type="protein sequence ID" value="AYD82329.1"/>
    <property type="molecule type" value="Genomic_DNA"/>
</dbReference>